<dbReference type="GO" id="GO:0009279">
    <property type="term" value="C:cell outer membrane"/>
    <property type="evidence" value="ECO:0007669"/>
    <property type="project" value="UniProtKB-SubCell"/>
</dbReference>
<sequence length="748" mass="81228">MKNMRKFLAIGTALGSTIIAIHGAHAQDAGGAAQTAAPEETSEIVVTARGRSEALQNVPISVSSFGAKDIQDAGIERPADFIGLTPNVSIAETQQPGVAFITVRGISQVRNGESPVAVVVDGVLQTVSNQFNSELFDLQQIEVLKGPQGALYGRNAIAGAIVITTREPSNDFFGSGTIGFGNGGQHKAQGGVSGPIVQDKLFGSLSGSFKSRDGYLKNIFLNNKVDSLRDSAIRGRVIYAASDDLKVDYRASYNRTSSGAIYFKRNNVVAATGAYQFYPSLRSTASRPGSPDDYGPPLNSNVDGTALRKLFSTSLKVDLETSIGTLTSTSSYDWVSELTLGDASPYTSAVQTTQTSGFKWHAKSTELRLTSSNDQAFRYIVGGYYLDLDRKSDRANGIDTGAGVVLPGYNPAVSVNPSTNNTKDTNHQKSYAVFGQLNYDLTDQLELSGALRYDHDKRNSLNTGKIRDAGSLPTYNPVGTPGTFRKATFDAWQPKATIRYKIDTGTSIYASYSKGFRSGGFNQDGVRAVALRLNPASLVTDDYKKEISTSYEAGWKAQFLNRAVTINGAAFYTRFSNSQYFVFIPEASAQIITNIDKATMKGFEVDFNVRPVKSWEIYGNAGYTDATIKKYSASPASIGKTMPYVPKFGYNLGTQYTIPVTDDRTLTARVDMHHKGRQFWETLNTAGARSAFDLYDARLSFGAADGKWRVTAWTKNAFDKKYNAEFVAGGFTYPAEPRTFGLDVDFRF</sequence>
<keyword evidence="6" id="KW-0408">Iron</keyword>
<evidence type="ECO:0000256" key="6">
    <source>
        <dbReference type="ARBA" id="ARBA00023004"/>
    </source>
</evidence>
<keyword evidence="16" id="KW-0675">Receptor</keyword>
<keyword evidence="7" id="KW-0406">Ion transport</keyword>
<dbReference type="InterPro" id="IPR039426">
    <property type="entry name" value="TonB-dep_rcpt-like"/>
</dbReference>
<comment type="similarity">
    <text evidence="11 12">Belongs to the TonB-dependent receptor family.</text>
</comment>
<evidence type="ECO:0000256" key="10">
    <source>
        <dbReference type="ARBA" id="ARBA00023237"/>
    </source>
</evidence>
<evidence type="ECO:0000256" key="2">
    <source>
        <dbReference type="ARBA" id="ARBA00022448"/>
    </source>
</evidence>
<dbReference type="Pfam" id="PF00593">
    <property type="entry name" value="TonB_dep_Rec_b-barrel"/>
    <property type="match status" value="1"/>
</dbReference>
<dbReference type="AlphaFoldDB" id="A0A5D9C231"/>
<evidence type="ECO:0000256" key="8">
    <source>
        <dbReference type="ARBA" id="ARBA00023077"/>
    </source>
</evidence>
<keyword evidence="10 11" id="KW-0998">Cell outer membrane</keyword>
<name>A0A5D9C231_9SPHN</name>
<dbReference type="InterPro" id="IPR036942">
    <property type="entry name" value="Beta-barrel_TonB_sf"/>
</dbReference>
<dbReference type="Gene3D" id="2.40.170.20">
    <property type="entry name" value="TonB-dependent receptor, beta-barrel domain"/>
    <property type="match status" value="1"/>
</dbReference>
<comment type="subcellular location">
    <subcellularLocation>
        <location evidence="1 11">Cell outer membrane</location>
        <topology evidence="1 11">Multi-pass membrane protein</topology>
    </subcellularLocation>
</comment>
<dbReference type="InterPro" id="IPR012910">
    <property type="entry name" value="Plug_dom"/>
</dbReference>
<keyword evidence="5 11" id="KW-0812">Transmembrane</keyword>
<evidence type="ECO:0000256" key="9">
    <source>
        <dbReference type="ARBA" id="ARBA00023136"/>
    </source>
</evidence>
<dbReference type="GO" id="GO:0006826">
    <property type="term" value="P:iron ion transport"/>
    <property type="evidence" value="ECO:0007669"/>
    <property type="project" value="UniProtKB-KW"/>
</dbReference>
<keyword evidence="2 11" id="KW-0813">Transport</keyword>
<feature type="chain" id="PRO_5023022612" evidence="13">
    <location>
        <begin position="27"/>
        <end position="748"/>
    </location>
</feature>
<keyword evidence="4" id="KW-0410">Iron transport</keyword>
<evidence type="ECO:0000259" key="15">
    <source>
        <dbReference type="Pfam" id="PF07715"/>
    </source>
</evidence>
<evidence type="ECO:0000256" key="5">
    <source>
        <dbReference type="ARBA" id="ARBA00022692"/>
    </source>
</evidence>
<dbReference type="PANTHER" id="PTHR32552:SF81">
    <property type="entry name" value="TONB-DEPENDENT OUTER MEMBRANE RECEPTOR"/>
    <property type="match status" value="1"/>
</dbReference>
<organism evidence="16 17">
    <name type="scientific">Sphingomonas montanisoli</name>
    <dbReference type="NCBI Taxonomy" id="2606412"/>
    <lineage>
        <taxon>Bacteria</taxon>
        <taxon>Pseudomonadati</taxon>
        <taxon>Pseudomonadota</taxon>
        <taxon>Alphaproteobacteria</taxon>
        <taxon>Sphingomonadales</taxon>
        <taxon>Sphingomonadaceae</taxon>
        <taxon>Sphingomonas</taxon>
    </lineage>
</organism>
<gene>
    <name evidence="16" type="ORF">FYJ91_11675</name>
</gene>
<evidence type="ECO:0000256" key="11">
    <source>
        <dbReference type="PROSITE-ProRule" id="PRU01360"/>
    </source>
</evidence>
<keyword evidence="9 11" id="KW-0472">Membrane</keyword>
<dbReference type="Pfam" id="PF07715">
    <property type="entry name" value="Plug"/>
    <property type="match status" value="1"/>
</dbReference>
<keyword evidence="3 11" id="KW-1134">Transmembrane beta strand</keyword>
<keyword evidence="8 12" id="KW-0798">TonB box</keyword>
<comment type="caution">
    <text evidence="16">The sequence shown here is derived from an EMBL/GenBank/DDBJ whole genome shotgun (WGS) entry which is preliminary data.</text>
</comment>
<evidence type="ECO:0000256" key="4">
    <source>
        <dbReference type="ARBA" id="ARBA00022496"/>
    </source>
</evidence>
<dbReference type="Proteomes" id="UP000322077">
    <property type="component" value="Unassembled WGS sequence"/>
</dbReference>
<evidence type="ECO:0000256" key="1">
    <source>
        <dbReference type="ARBA" id="ARBA00004571"/>
    </source>
</evidence>
<dbReference type="InterPro" id="IPR000531">
    <property type="entry name" value="Beta-barrel_TonB"/>
</dbReference>
<keyword evidence="13" id="KW-0732">Signal</keyword>
<feature type="domain" description="TonB-dependent receptor plug" evidence="15">
    <location>
        <begin position="55"/>
        <end position="160"/>
    </location>
</feature>
<protein>
    <submittedName>
        <fullName evidence="16">TonB-dependent receptor</fullName>
    </submittedName>
</protein>
<evidence type="ECO:0000256" key="13">
    <source>
        <dbReference type="SAM" id="SignalP"/>
    </source>
</evidence>
<evidence type="ECO:0000256" key="7">
    <source>
        <dbReference type="ARBA" id="ARBA00023065"/>
    </source>
</evidence>
<evidence type="ECO:0000256" key="12">
    <source>
        <dbReference type="RuleBase" id="RU003357"/>
    </source>
</evidence>
<evidence type="ECO:0000259" key="14">
    <source>
        <dbReference type="Pfam" id="PF00593"/>
    </source>
</evidence>
<dbReference type="SUPFAM" id="SSF56935">
    <property type="entry name" value="Porins"/>
    <property type="match status" value="1"/>
</dbReference>
<accession>A0A5D9C231</accession>
<reference evidence="16 17" key="1">
    <citation type="submission" date="2019-08" db="EMBL/GenBank/DDBJ databases">
        <authorList>
            <person name="Wang G."/>
            <person name="Xu Z."/>
        </authorList>
    </citation>
    <scope>NUCLEOTIDE SEQUENCE [LARGE SCALE GENOMIC DNA]</scope>
    <source>
        <strain evidence="16 17">ZX</strain>
    </source>
</reference>
<keyword evidence="17" id="KW-1185">Reference proteome</keyword>
<feature type="signal peptide" evidence="13">
    <location>
        <begin position="1"/>
        <end position="26"/>
    </location>
</feature>
<dbReference type="PROSITE" id="PS52016">
    <property type="entry name" value="TONB_DEPENDENT_REC_3"/>
    <property type="match status" value="1"/>
</dbReference>
<evidence type="ECO:0000256" key="3">
    <source>
        <dbReference type="ARBA" id="ARBA00022452"/>
    </source>
</evidence>
<dbReference type="PANTHER" id="PTHR32552">
    <property type="entry name" value="FERRICHROME IRON RECEPTOR-RELATED"/>
    <property type="match status" value="1"/>
</dbReference>
<dbReference type="EMBL" id="VTOU01000003">
    <property type="protein sequence ID" value="TZG25669.1"/>
    <property type="molecule type" value="Genomic_DNA"/>
</dbReference>
<proteinExistence type="inferred from homology"/>
<evidence type="ECO:0000313" key="17">
    <source>
        <dbReference type="Proteomes" id="UP000322077"/>
    </source>
</evidence>
<dbReference type="CDD" id="cd01347">
    <property type="entry name" value="ligand_gated_channel"/>
    <property type="match status" value="1"/>
</dbReference>
<feature type="domain" description="TonB-dependent receptor-like beta-barrel" evidence="14">
    <location>
        <begin position="257"/>
        <end position="716"/>
    </location>
</feature>
<evidence type="ECO:0000313" key="16">
    <source>
        <dbReference type="EMBL" id="TZG25669.1"/>
    </source>
</evidence>